<name>A0ABP1QXR0_9HEXA</name>
<dbReference type="InterPro" id="IPR001298">
    <property type="entry name" value="Filamin/ABP280_rpt"/>
</dbReference>
<dbReference type="PANTHER" id="PTHR38537">
    <property type="entry name" value="JITTERBUG, ISOFORM N"/>
    <property type="match status" value="1"/>
</dbReference>
<dbReference type="SMART" id="SM00557">
    <property type="entry name" value="IG_FLMN"/>
    <property type="match status" value="2"/>
</dbReference>
<accession>A0ABP1QXR0</accession>
<dbReference type="SUPFAM" id="SSF81296">
    <property type="entry name" value="E set domains"/>
    <property type="match status" value="2"/>
</dbReference>
<protein>
    <submittedName>
        <fullName evidence="4">Uncharacterized protein</fullName>
    </submittedName>
</protein>
<proteinExistence type="inferred from homology"/>
<evidence type="ECO:0000313" key="5">
    <source>
        <dbReference type="Proteomes" id="UP001642540"/>
    </source>
</evidence>
<dbReference type="Pfam" id="PF00630">
    <property type="entry name" value="Filamin"/>
    <property type="match status" value="2"/>
</dbReference>
<dbReference type="Gene3D" id="2.60.40.10">
    <property type="entry name" value="Immunoglobulins"/>
    <property type="match status" value="2"/>
</dbReference>
<sequence length="190" mass="20139">MSASVIKAWGDGLAFGTAGAPSKFQINPSGLDLTGITFAIEGPSQPQFQFVHLPGGVVEVTYTPQYPGNYRIHVKFFGRDVPGSPFALNVVGDTTQHSTAVMGVIVSGPALTQGRTFVTNQFLLDARNAGVSGGLNAFMEGPGRAEVGFKENLDGTIHVQYKPYNPGLYKLHIKFGETHVQGSPFAVNVG</sequence>
<evidence type="ECO:0000256" key="2">
    <source>
        <dbReference type="ARBA" id="ARBA00022737"/>
    </source>
</evidence>
<dbReference type="PANTHER" id="PTHR38537:SF8">
    <property type="entry name" value="FILAMIN-A"/>
    <property type="match status" value="1"/>
</dbReference>
<feature type="repeat" description="Filamin" evidence="3">
    <location>
        <begin position="1"/>
        <end position="90"/>
    </location>
</feature>
<dbReference type="InterPro" id="IPR014756">
    <property type="entry name" value="Ig_E-set"/>
</dbReference>
<dbReference type="InterPro" id="IPR017868">
    <property type="entry name" value="Filamin/ABP280_repeat-like"/>
</dbReference>
<evidence type="ECO:0000313" key="4">
    <source>
        <dbReference type="EMBL" id="CAL8114220.1"/>
    </source>
</evidence>
<dbReference type="EMBL" id="CAXLJM020000049">
    <property type="protein sequence ID" value="CAL8114220.1"/>
    <property type="molecule type" value="Genomic_DNA"/>
</dbReference>
<keyword evidence="2" id="KW-0677">Repeat</keyword>
<comment type="similarity">
    <text evidence="1">Belongs to the filamin family.</text>
</comment>
<reference evidence="4 5" key="1">
    <citation type="submission" date="2024-08" db="EMBL/GenBank/DDBJ databases">
        <authorList>
            <person name="Cucini C."/>
            <person name="Frati F."/>
        </authorList>
    </citation>
    <scope>NUCLEOTIDE SEQUENCE [LARGE SCALE GENOMIC DNA]</scope>
</reference>
<comment type="caution">
    <text evidence="4">The sequence shown here is derived from an EMBL/GenBank/DDBJ whole genome shotgun (WGS) entry which is preliminary data.</text>
</comment>
<dbReference type="InterPro" id="IPR044801">
    <property type="entry name" value="Filamin"/>
</dbReference>
<dbReference type="PROSITE" id="PS50194">
    <property type="entry name" value="FILAMIN_REPEAT"/>
    <property type="match status" value="2"/>
</dbReference>
<evidence type="ECO:0000256" key="3">
    <source>
        <dbReference type="PROSITE-ProRule" id="PRU00087"/>
    </source>
</evidence>
<dbReference type="Proteomes" id="UP001642540">
    <property type="component" value="Unassembled WGS sequence"/>
</dbReference>
<keyword evidence="5" id="KW-1185">Reference proteome</keyword>
<evidence type="ECO:0000256" key="1">
    <source>
        <dbReference type="ARBA" id="ARBA00009238"/>
    </source>
</evidence>
<feature type="repeat" description="Filamin" evidence="3">
    <location>
        <begin position="104"/>
        <end position="189"/>
    </location>
</feature>
<organism evidence="4 5">
    <name type="scientific">Orchesella dallaii</name>
    <dbReference type="NCBI Taxonomy" id="48710"/>
    <lineage>
        <taxon>Eukaryota</taxon>
        <taxon>Metazoa</taxon>
        <taxon>Ecdysozoa</taxon>
        <taxon>Arthropoda</taxon>
        <taxon>Hexapoda</taxon>
        <taxon>Collembola</taxon>
        <taxon>Entomobryomorpha</taxon>
        <taxon>Entomobryoidea</taxon>
        <taxon>Orchesellidae</taxon>
        <taxon>Orchesellinae</taxon>
        <taxon>Orchesella</taxon>
    </lineage>
</organism>
<gene>
    <name evidence="4" type="ORF">ODALV1_LOCUS16367</name>
</gene>
<dbReference type="InterPro" id="IPR013783">
    <property type="entry name" value="Ig-like_fold"/>
</dbReference>